<keyword evidence="2" id="KW-0436">Ligase</keyword>
<protein>
    <submittedName>
        <fullName evidence="2">Glutamate--cysteine ligase</fullName>
    </submittedName>
</protein>
<dbReference type="EMBL" id="RKLQ01000001">
    <property type="protein sequence ID" value="MBX0303555.1"/>
    <property type="molecule type" value="Genomic_DNA"/>
</dbReference>
<dbReference type="GO" id="GO:0042398">
    <property type="term" value="P:modified amino acid biosynthetic process"/>
    <property type="evidence" value="ECO:0007669"/>
    <property type="project" value="InterPro"/>
</dbReference>
<dbReference type="PANTHER" id="PTHR36510">
    <property type="entry name" value="GLUTAMATE--CYSTEINE LIGASE 2-RELATED"/>
    <property type="match status" value="1"/>
</dbReference>
<dbReference type="PANTHER" id="PTHR36510:SF1">
    <property type="entry name" value="GLUTAMATE--CYSTEINE LIGASE 2-RELATED"/>
    <property type="match status" value="1"/>
</dbReference>
<evidence type="ECO:0000313" key="3">
    <source>
        <dbReference type="Proteomes" id="UP000783863"/>
    </source>
</evidence>
<gene>
    <name evidence="2" type="ORF">EGD98_07705</name>
</gene>
<organism evidence="2 3">
    <name type="scientific">Haloarcula salinisoli</name>
    <dbReference type="NCBI Taxonomy" id="2487746"/>
    <lineage>
        <taxon>Archaea</taxon>
        <taxon>Methanobacteriati</taxon>
        <taxon>Methanobacteriota</taxon>
        <taxon>Stenosarchaea group</taxon>
        <taxon>Halobacteria</taxon>
        <taxon>Halobacteriales</taxon>
        <taxon>Haloarculaceae</taxon>
        <taxon>Haloarcula</taxon>
    </lineage>
</organism>
<dbReference type="InterPro" id="IPR014746">
    <property type="entry name" value="Gln_synth/guanido_kin_cat_dom"/>
</dbReference>
<feature type="compositionally biased region" description="Polar residues" evidence="1">
    <location>
        <begin position="11"/>
        <end position="24"/>
    </location>
</feature>
<dbReference type="AlphaFoldDB" id="A0A8J7YCI7"/>
<feature type="region of interest" description="Disordered" evidence="1">
    <location>
        <begin position="1"/>
        <end position="49"/>
    </location>
</feature>
<evidence type="ECO:0000313" key="2">
    <source>
        <dbReference type="EMBL" id="MBX0303555.1"/>
    </source>
</evidence>
<proteinExistence type="predicted"/>
<dbReference type="Gene3D" id="3.30.590.20">
    <property type="match status" value="1"/>
</dbReference>
<feature type="compositionally biased region" description="Polar residues" evidence="1">
    <location>
        <begin position="36"/>
        <end position="49"/>
    </location>
</feature>
<comment type="caution">
    <text evidence="2">The sequence shown here is derived from an EMBL/GenBank/DDBJ whole genome shotgun (WGS) entry which is preliminary data.</text>
</comment>
<evidence type="ECO:0000256" key="1">
    <source>
        <dbReference type="SAM" id="MobiDB-lite"/>
    </source>
</evidence>
<name>A0A8J7YCI7_9EURY</name>
<dbReference type="Proteomes" id="UP000783863">
    <property type="component" value="Unassembled WGS sequence"/>
</dbReference>
<feature type="compositionally biased region" description="Basic residues" evidence="1">
    <location>
        <begin position="1"/>
        <end position="10"/>
    </location>
</feature>
<sequence length="412" mass="46320">MTVGRARKQPPRQTQPVGQSQGAPTPNDIARGGTDATDTARTVSESQSEPIRRSIEVEYWVVDSDGRLTEPGPLVAAAPGVEREFVEPVLEIKTTPCETTPQLRAELFERIGKVLAVADEHDMGLVPLATPLNHDEIADLPSERTRIQQEIIGSDFEYVRHCAGTHIHVEQIPGRAIDQLNTLVAIDPALALVNSARRFRGRPLADGARSKLYRWMAYDGLAHQGRLWRYIESREDWDRRLQRRYEEFERAALESGIDRQTFTSSFDPESAVWTPVQLRSEFGTVEWRSPDTALPSSVVELADTVARTVEHLRDTEIRIEGDTGRVTDSQIVLPEFTHVLEYVNAAIRDGLASESLCGYLERMGFDVEAYDPISRQGDDRGMLSVAQARERRLSYAERLERDVTEAQSMRAD</sequence>
<reference evidence="2" key="1">
    <citation type="submission" date="2021-06" db="EMBL/GenBank/DDBJ databases">
        <title>Halomicroarcula sp. F24A a new haloarchaeum isolated from saline soil.</title>
        <authorList>
            <person name="Duran-Viseras A."/>
            <person name="Sanchez-Porro C."/>
            <person name="Ventosa A."/>
        </authorList>
    </citation>
    <scope>NUCLEOTIDE SEQUENCE</scope>
    <source>
        <strain evidence="2">F24A</strain>
    </source>
</reference>
<dbReference type="SUPFAM" id="SSF55931">
    <property type="entry name" value="Glutamine synthetase/guanido kinase"/>
    <property type="match status" value="1"/>
</dbReference>
<dbReference type="GO" id="GO:0004357">
    <property type="term" value="F:glutamate-cysteine ligase activity"/>
    <property type="evidence" value="ECO:0007669"/>
    <property type="project" value="InterPro"/>
</dbReference>
<dbReference type="InterPro" id="IPR050141">
    <property type="entry name" value="GCL_type2/YbdK_subfam"/>
</dbReference>
<keyword evidence="3" id="KW-1185">Reference proteome</keyword>
<accession>A0A8J7YCI7</accession>